<sequence>MTLLFLFLLIDHVVHLQKTEKVTTPPPVVKPLDPFAASTQYSTALQTELAKYNLEQYTAVLIAIMQQESHGKGGDPMQSSESAGLPPNTINNPAESIKQGVKHFNKVVNYGTKKNVDFETIIQSYNMGMGYINYVADSGNQHSEELAKQFSKIQVQKNPAVYNCGGDKSNFRYPYCYGDFSYTTKVTKNIEMLSDSMPALVSALPADIF</sequence>
<dbReference type="InterPro" id="IPR023346">
    <property type="entry name" value="Lysozyme-like_dom_sf"/>
</dbReference>
<evidence type="ECO:0000313" key="2">
    <source>
        <dbReference type="EMBL" id="RFU67537.1"/>
    </source>
</evidence>
<dbReference type="GO" id="GO:0016052">
    <property type="term" value="P:carbohydrate catabolic process"/>
    <property type="evidence" value="ECO:0007669"/>
    <property type="project" value="TreeGrafter"/>
</dbReference>
<dbReference type="PANTHER" id="PTHR34135">
    <property type="entry name" value="LYSOZYME"/>
    <property type="match status" value="1"/>
</dbReference>
<gene>
    <name evidence="2" type="ORF">D0469_14475</name>
</gene>
<protein>
    <recommendedName>
        <fullName evidence="1">CwlT-like lysozyme domain-containing protein</fullName>
    </recommendedName>
</protein>
<dbReference type="Gene3D" id="1.10.530.10">
    <property type="match status" value="1"/>
</dbReference>
<proteinExistence type="predicted"/>
<evidence type="ECO:0000313" key="3">
    <source>
        <dbReference type="Proteomes" id="UP000264541"/>
    </source>
</evidence>
<dbReference type="SUPFAM" id="SSF53955">
    <property type="entry name" value="Lysozyme-like"/>
    <property type="match status" value="1"/>
</dbReference>
<name>A0A372LL65_9BACI</name>
<feature type="domain" description="CwlT-like lysozyme" evidence="1">
    <location>
        <begin position="39"/>
        <end position="189"/>
    </location>
</feature>
<dbReference type="Proteomes" id="UP000264541">
    <property type="component" value="Unassembled WGS sequence"/>
</dbReference>
<comment type="caution">
    <text evidence="2">The sequence shown here is derived from an EMBL/GenBank/DDBJ whole genome shotgun (WGS) entry which is preliminary data.</text>
</comment>
<keyword evidence="3" id="KW-1185">Reference proteome</keyword>
<accession>A0A372LL65</accession>
<organism evidence="2 3">
    <name type="scientific">Peribacillus saganii</name>
    <dbReference type="NCBI Taxonomy" id="2303992"/>
    <lineage>
        <taxon>Bacteria</taxon>
        <taxon>Bacillati</taxon>
        <taxon>Bacillota</taxon>
        <taxon>Bacilli</taxon>
        <taxon>Bacillales</taxon>
        <taxon>Bacillaceae</taxon>
        <taxon>Peribacillus</taxon>
    </lineage>
</organism>
<reference evidence="2 3" key="1">
    <citation type="submission" date="2018-08" db="EMBL/GenBank/DDBJ databases">
        <title>Bacillus chawlae sp. nov., Bacillus glennii sp. nov., and Bacillus saganii sp. nov. Isolated from the Vehicle Assembly Building at Kennedy Space Center where the Viking Spacecraft were Assembled.</title>
        <authorList>
            <person name="Seuylemezian A."/>
            <person name="Vaishampayan P."/>
        </authorList>
    </citation>
    <scope>NUCLEOTIDE SEQUENCE [LARGE SCALE GENOMIC DNA]</scope>
    <source>
        <strain evidence="2 3">V47-23a</strain>
    </source>
</reference>
<dbReference type="EMBL" id="QVTE01000043">
    <property type="protein sequence ID" value="RFU67537.1"/>
    <property type="molecule type" value="Genomic_DNA"/>
</dbReference>
<dbReference type="OrthoDB" id="9813368at2"/>
<dbReference type="PANTHER" id="PTHR34135:SF3">
    <property type="entry name" value="PNEUMOCOCCAL VACCINE ANTIGEN A"/>
    <property type="match status" value="1"/>
</dbReference>
<dbReference type="CDD" id="cd16891">
    <property type="entry name" value="CwlT-like"/>
    <property type="match status" value="1"/>
</dbReference>
<dbReference type="Pfam" id="PF13702">
    <property type="entry name" value="Lysozyme_like"/>
    <property type="match status" value="1"/>
</dbReference>
<evidence type="ECO:0000259" key="1">
    <source>
        <dbReference type="Pfam" id="PF13702"/>
    </source>
</evidence>
<dbReference type="InterPro" id="IPR047194">
    <property type="entry name" value="CwlT-like_lysozyme"/>
</dbReference>
<dbReference type="AlphaFoldDB" id="A0A372LL65"/>